<dbReference type="GO" id="GO:0009055">
    <property type="term" value="F:electron transfer activity"/>
    <property type="evidence" value="ECO:0007669"/>
    <property type="project" value="InterPro"/>
</dbReference>
<accession>A0A4P9XTT3</accession>
<organism evidence="8 9">
    <name type="scientific">Thamnocephalis sphaerospora</name>
    <dbReference type="NCBI Taxonomy" id="78915"/>
    <lineage>
        <taxon>Eukaryota</taxon>
        <taxon>Fungi</taxon>
        <taxon>Fungi incertae sedis</taxon>
        <taxon>Zoopagomycota</taxon>
        <taxon>Zoopagomycotina</taxon>
        <taxon>Zoopagomycetes</taxon>
        <taxon>Zoopagales</taxon>
        <taxon>Sigmoideomycetaceae</taxon>
        <taxon>Thamnocephalis</taxon>
    </lineage>
</organism>
<dbReference type="Proteomes" id="UP000271241">
    <property type="component" value="Unassembled WGS sequence"/>
</dbReference>
<keyword evidence="1" id="KW-0813">Transport</keyword>
<dbReference type="InterPro" id="IPR000923">
    <property type="entry name" value="BlueCu_1"/>
</dbReference>
<evidence type="ECO:0000313" key="8">
    <source>
        <dbReference type="EMBL" id="RKP08971.1"/>
    </source>
</evidence>
<dbReference type="EMBL" id="KZ992554">
    <property type="protein sequence ID" value="RKP08971.1"/>
    <property type="molecule type" value="Genomic_DNA"/>
</dbReference>
<dbReference type="InterPro" id="IPR028871">
    <property type="entry name" value="BlueCu_1_BS"/>
</dbReference>
<dbReference type="STRING" id="78915.A0A4P9XTT3"/>
<evidence type="ECO:0000313" key="9">
    <source>
        <dbReference type="Proteomes" id="UP000271241"/>
    </source>
</evidence>
<keyword evidence="9" id="KW-1185">Reference proteome</keyword>
<evidence type="ECO:0000256" key="1">
    <source>
        <dbReference type="ARBA" id="ARBA00022448"/>
    </source>
</evidence>
<evidence type="ECO:0000256" key="5">
    <source>
        <dbReference type="SAM" id="MobiDB-lite"/>
    </source>
</evidence>
<feature type="signal peptide" evidence="6">
    <location>
        <begin position="1"/>
        <end position="28"/>
    </location>
</feature>
<dbReference type="OrthoDB" id="2331100at2759"/>
<evidence type="ECO:0000256" key="2">
    <source>
        <dbReference type="ARBA" id="ARBA00022723"/>
    </source>
</evidence>
<reference evidence="9" key="1">
    <citation type="journal article" date="2018" name="Nat. Microbiol.">
        <title>Leveraging single-cell genomics to expand the fungal tree of life.</title>
        <authorList>
            <person name="Ahrendt S.R."/>
            <person name="Quandt C.A."/>
            <person name="Ciobanu D."/>
            <person name="Clum A."/>
            <person name="Salamov A."/>
            <person name="Andreopoulos B."/>
            <person name="Cheng J.F."/>
            <person name="Woyke T."/>
            <person name="Pelin A."/>
            <person name="Henrissat B."/>
            <person name="Reynolds N.K."/>
            <person name="Benny G.L."/>
            <person name="Smith M.E."/>
            <person name="James T.Y."/>
            <person name="Grigoriev I.V."/>
        </authorList>
    </citation>
    <scope>NUCLEOTIDE SEQUENCE [LARGE SCALE GENOMIC DNA]</scope>
    <source>
        <strain evidence="9">RSA 1356</strain>
    </source>
</reference>
<dbReference type="PROSITE" id="PS00196">
    <property type="entry name" value="COPPER_BLUE"/>
    <property type="match status" value="1"/>
</dbReference>
<protein>
    <recommendedName>
        <fullName evidence="7">Blue (type 1) copper domain-containing protein</fullName>
    </recommendedName>
</protein>
<dbReference type="InterPro" id="IPR008972">
    <property type="entry name" value="Cupredoxin"/>
</dbReference>
<keyword evidence="3" id="KW-0249">Electron transport</keyword>
<dbReference type="GO" id="GO:0005507">
    <property type="term" value="F:copper ion binding"/>
    <property type="evidence" value="ECO:0007669"/>
    <property type="project" value="InterPro"/>
</dbReference>
<feature type="domain" description="Blue (type 1) copper" evidence="7">
    <location>
        <begin position="42"/>
        <end position="126"/>
    </location>
</feature>
<dbReference type="AlphaFoldDB" id="A0A4P9XTT3"/>
<evidence type="ECO:0000256" key="4">
    <source>
        <dbReference type="ARBA" id="ARBA00023008"/>
    </source>
</evidence>
<dbReference type="SUPFAM" id="SSF49503">
    <property type="entry name" value="Cupredoxins"/>
    <property type="match status" value="1"/>
</dbReference>
<sequence length="183" mass="18157">MKLASFSAAAAVVAASTALLLPAGTVNAAEHTVQIGPGGRDVYASDNITISVGDTVSWVLVSGTHDVVQAPAIFQCDPAPNGFRSPTLTQAGQRWNRTFATAGSYPYFCSIGDHCARRMLGIVHVKAQDGKAPTGGASNGGSNTPAPAPAAGGDTSNSAATVGSTAGTLLVAGAMSVAAALLF</sequence>
<evidence type="ECO:0000256" key="6">
    <source>
        <dbReference type="SAM" id="SignalP"/>
    </source>
</evidence>
<proteinExistence type="predicted"/>
<feature type="chain" id="PRO_5020303625" description="Blue (type 1) copper domain-containing protein" evidence="6">
    <location>
        <begin position="29"/>
        <end position="183"/>
    </location>
</feature>
<keyword evidence="6" id="KW-0732">Signal</keyword>
<evidence type="ECO:0000259" key="7">
    <source>
        <dbReference type="Pfam" id="PF00127"/>
    </source>
</evidence>
<name>A0A4P9XTT3_9FUNG</name>
<gene>
    <name evidence="8" type="ORF">THASP1DRAFT_29243</name>
</gene>
<feature type="region of interest" description="Disordered" evidence="5">
    <location>
        <begin position="131"/>
        <end position="159"/>
    </location>
</feature>
<dbReference type="Pfam" id="PF00127">
    <property type="entry name" value="Copper-bind"/>
    <property type="match status" value="1"/>
</dbReference>
<keyword evidence="2" id="KW-0479">Metal-binding</keyword>
<dbReference type="Gene3D" id="2.60.40.420">
    <property type="entry name" value="Cupredoxins - blue copper proteins"/>
    <property type="match status" value="1"/>
</dbReference>
<evidence type="ECO:0000256" key="3">
    <source>
        <dbReference type="ARBA" id="ARBA00022982"/>
    </source>
</evidence>
<keyword evidence="4" id="KW-0186">Copper</keyword>